<dbReference type="PANTHER" id="PTHR11851:SF49">
    <property type="entry name" value="MITOCHONDRIAL-PROCESSING PEPTIDASE SUBUNIT ALPHA"/>
    <property type="match status" value="1"/>
</dbReference>
<dbReference type="InterPro" id="IPR007863">
    <property type="entry name" value="Peptidase_M16_C"/>
</dbReference>
<evidence type="ECO:0000259" key="4">
    <source>
        <dbReference type="Pfam" id="PF05193"/>
    </source>
</evidence>
<dbReference type="Proteomes" id="UP000188320">
    <property type="component" value="Unassembled WGS sequence"/>
</dbReference>
<comment type="function">
    <text evidence="1">Substrate recognition and binding subunit of the essential mitochondrial processing protease (MPP), which cleaves the mitochondrial sequence off newly imported precursors proteins.</text>
</comment>
<dbReference type="GO" id="GO:0005739">
    <property type="term" value="C:mitochondrion"/>
    <property type="evidence" value="ECO:0007669"/>
    <property type="project" value="TreeGrafter"/>
</dbReference>
<dbReference type="Pfam" id="PF05193">
    <property type="entry name" value="Peptidase_M16_C"/>
    <property type="match status" value="1"/>
</dbReference>
<name>A0A1R1PNW7_ZANCU</name>
<reference evidence="6" key="1">
    <citation type="submission" date="2017-01" db="EMBL/GenBank/DDBJ databases">
        <authorList>
            <person name="Wang Y."/>
            <person name="White M."/>
            <person name="Kvist S."/>
            <person name="Moncalvo J.-M."/>
        </authorList>
    </citation>
    <scope>NUCLEOTIDE SEQUENCE [LARGE SCALE GENOMIC DNA]</scope>
    <source>
        <strain evidence="6">COL-18-3</strain>
    </source>
</reference>
<evidence type="ECO:0000256" key="1">
    <source>
        <dbReference type="ARBA" id="ARBA00002123"/>
    </source>
</evidence>
<dbReference type="SUPFAM" id="SSF63411">
    <property type="entry name" value="LuxS/MPP-like metallohydrolase"/>
    <property type="match status" value="2"/>
</dbReference>
<accession>A0A1R1PNW7</accession>
<dbReference type="OrthoDB" id="277191at2759"/>
<dbReference type="InterPro" id="IPR011249">
    <property type="entry name" value="Metalloenz_LuxS/M16"/>
</dbReference>
<protein>
    <submittedName>
        <fullName evidence="5">Mitochondrial-processing peptidase subunit alpha</fullName>
    </submittedName>
</protein>
<dbReference type="PANTHER" id="PTHR11851">
    <property type="entry name" value="METALLOPROTEASE"/>
    <property type="match status" value="1"/>
</dbReference>
<keyword evidence="6" id="KW-1185">Reference proteome</keyword>
<evidence type="ECO:0000313" key="5">
    <source>
        <dbReference type="EMBL" id="OMH82657.1"/>
    </source>
</evidence>
<dbReference type="GO" id="GO:0046872">
    <property type="term" value="F:metal ion binding"/>
    <property type="evidence" value="ECO:0007669"/>
    <property type="project" value="InterPro"/>
</dbReference>
<dbReference type="EMBL" id="LSSK01000619">
    <property type="protein sequence ID" value="OMH82657.1"/>
    <property type="molecule type" value="Genomic_DNA"/>
</dbReference>
<gene>
    <name evidence="5" type="ORF">AX774_g3859</name>
</gene>
<feature type="domain" description="Peptidase M16 C-terminal" evidence="4">
    <location>
        <begin position="163"/>
        <end position="372"/>
    </location>
</feature>
<evidence type="ECO:0000313" key="6">
    <source>
        <dbReference type="Proteomes" id="UP000188320"/>
    </source>
</evidence>
<comment type="similarity">
    <text evidence="2">Belongs to the peptidase M16 family.</text>
</comment>
<dbReference type="Pfam" id="PF00675">
    <property type="entry name" value="Peptidase_M16"/>
    <property type="match status" value="1"/>
</dbReference>
<evidence type="ECO:0000259" key="3">
    <source>
        <dbReference type="Pfam" id="PF00675"/>
    </source>
</evidence>
<dbReference type="Gene3D" id="3.30.830.10">
    <property type="entry name" value="Metalloenzyme, LuxS/M16 peptidase-like"/>
    <property type="match status" value="2"/>
</dbReference>
<dbReference type="AlphaFoldDB" id="A0A1R1PNW7"/>
<organism evidence="5 6">
    <name type="scientific">Zancudomyces culisetae</name>
    <name type="common">Gut fungus</name>
    <name type="synonym">Smittium culisetae</name>
    <dbReference type="NCBI Taxonomy" id="1213189"/>
    <lineage>
        <taxon>Eukaryota</taxon>
        <taxon>Fungi</taxon>
        <taxon>Fungi incertae sedis</taxon>
        <taxon>Zoopagomycota</taxon>
        <taxon>Kickxellomycotina</taxon>
        <taxon>Harpellomycetes</taxon>
        <taxon>Harpellales</taxon>
        <taxon>Legeriomycetaceae</taxon>
        <taxon>Zancudomyces</taxon>
    </lineage>
</organism>
<comment type="caution">
    <text evidence="5">The sequence shown here is derived from an EMBL/GenBank/DDBJ whole genome shotgun (WGS) entry which is preliminary data.</text>
</comment>
<dbReference type="InterPro" id="IPR050361">
    <property type="entry name" value="MPP/UQCRC_Complex"/>
</dbReference>
<dbReference type="InterPro" id="IPR011765">
    <property type="entry name" value="Pept_M16_N"/>
</dbReference>
<proteinExistence type="inferred from homology"/>
<evidence type="ECO:0000256" key="2">
    <source>
        <dbReference type="ARBA" id="ARBA00007261"/>
    </source>
</evidence>
<dbReference type="GO" id="GO:0006627">
    <property type="term" value="P:protein processing involved in protein targeting to mitochondrion"/>
    <property type="evidence" value="ECO:0007669"/>
    <property type="project" value="TreeGrafter"/>
</dbReference>
<feature type="domain" description="Peptidase M16 N-terminal" evidence="3">
    <location>
        <begin position="11"/>
        <end position="154"/>
    </location>
</feature>
<sequence length="508" mass="55891">MVTTLKNGLQIVSENKPGHFSVVGVYVDSGSRYETQETIGYSYVLDRMSFKATKRFNSELIKEKIEELGGSISSFATKECMMYQAAIFPEDVGKTVELLGEAVLKPKFLKEDLEETLLGIPWELEDIKSKDEIYLPELFHSVAYSNKTLGNNILELLRNIETITTETLNEYHKKWYTPDRIVIAAVGVEHDKFVELCKKAGFGEEPCSDQASALIETEVDANKGHKSTKFSFRDILFKKTENINPVSSMDVPVLSKLKANYTGGTLFVPDPAAEFTSLYLGFESSGIFDEKKLYAYATLQMLLGGGGSFSAGGPGKGMYSRLYTRVLNQCSWAESCVAFHHCYNDTGLFGISASCHPGSEHAMLETVIKEFFAVANLSSTKNQFVNTGSSSSNGSFTLSGYGPWSTSGQSLTNIEVSRAKNMLKSSLLMNIESRAVQLEDLGRQIQVLGKKISPEEVVAKIDEVTAEDLNQVAAELLTKPATVLAVGQVKGLENFALKMLQSYGLTTF</sequence>